<dbReference type="SUPFAM" id="SSF49464">
    <property type="entry name" value="Carboxypeptidase regulatory domain-like"/>
    <property type="match status" value="1"/>
</dbReference>
<dbReference type="InterPro" id="IPR039426">
    <property type="entry name" value="TonB-dep_rcpt-like"/>
</dbReference>
<accession>A0ABS5K669</accession>
<dbReference type="Gene3D" id="2.60.40.1120">
    <property type="entry name" value="Carboxypeptidase-like, regulatory domain"/>
    <property type="match status" value="1"/>
</dbReference>
<evidence type="ECO:0000259" key="2">
    <source>
        <dbReference type="Pfam" id="PF07715"/>
    </source>
</evidence>
<evidence type="ECO:0000313" key="3">
    <source>
        <dbReference type="EMBL" id="MBS2210407.1"/>
    </source>
</evidence>
<dbReference type="RefSeq" id="WP_212225490.1">
    <property type="nucleotide sequence ID" value="NZ_JAGUCN010000002.1"/>
</dbReference>
<dbReference type="InterPro" id="IPR037066">
    <property type="entry name" value="Plug_dom_sf"/>
</dbReference>
<keyword evidence="1" id="KW-0732">Signal</keyword>
<dbReference type="Proteomes" id="UP000721861">
    <property type="component" value="Unassembled WGS sequence"/>
</dbReference>
<dbReference type="InterPro" id="IPR012910">
    <property type="entry name" value="Plug_dom"/>
</dbReference>
<dbReference type="EMBL" id="JAGUCN010000002">
    <property type="protein sequence ID" value="MBS2210407.1"/>
    <property type="molecule type" value="Genomic_DNA"/>
</dbReference>
<comment type="caution">
    <text evidence="3">The sequence shown here is derived from an EMBL/GenBank/DDBJ whole genome shotgun (WGS) entry which is preliminary data.</text>
</comment>
<gene>
    <name evidence="3" type="ORF">KEM09_03295</name>
</gene>
<dbReference type="InterPro" id="IPR008969">
    <property type="entry name" value="CarboxyPept-like_regulatory"/>
</dbReference>
<proteinExistence type="predicted"/>
<dbReference type="PANTHER" id="PTHR30069">
    <property type="entry name" value="TONB-DEPENDENT OUTER MEMBRANE RECEPTOR"/>
    <property type="match status" value="1"/>
</dbReference>
<reference evidence="3 4" key="1">
    <citation type="journal article" date="2014" name="Int. J. Syst. Evol. Microbiol.">
        <title>Carboxylicivirga gen. nov. in the family Marinilabiliaceae with two novel species, Carboxylicivirga mesophila sp. nov. and Carboxylicivirga taeanensis sp. nov., and reclassification of Cytophaga fermentans as Saccharicrinis fermentans gen. nov., comb. nov.</title>
        <authorList>
            <person name="Yang S.H."/>
            <person name="Seo H.S."/>
            <person name="Woo J.H."/>
            <person name="Oh H.M."/>
            <person name="Jang H."/>
            <person name="Lee J.H."/>
            <person name="Kim S.J."/>
            <person name="Kwon K.K."/>
        </authorList>
    </citation>
    <scope>NUCLEOTIDE SEQUENCE [LARGE SCALE GENOMIC DNA]</scope>
    <source>
        <strain evidence="3 4">JCM 18290</strain>
    </source>
</reference>
<protein>
    <submittedName>
        <fullName evidence="3">TonB-dependent receptor</fullName>
    </submittedName>
</protein>
<sequence length="890" mass="100771">MSTHIIDEKSDEPVPFAAIIFTKVNVGTYAAYNGITLPVKLRKGNHEIQVSCIGYNTTSAIVTLTADTTITIKLQSDDININEVVVTATDNDGPGSGSKINRKAIEHIQASSFADVMQLVPGGKSQEPDLSKVNSISLRQVGSDVNTALGTAFIMDGAPISNEANMLAPGGTISDLKLDNRTNVSNGTDMRSIPTDQIESIEVIQGIPSVVHGDLSSGAIIINQRHGITPWQGRIKSDARNKLFSLGKGIDLGQKAGTINFNGDYLIFNSDPRNPYEGYQRYTFSSRYFNHLQLANSSVNIKGNLSYTGSADKDRNDPEIDDQANDLFRTNYNSLSYTLNTEWNFYSWFQHVKLSSRASYASNELYRQKFISNGGPMPAPINTTAGESYGIYLPATFEAFYRMVDKPLSVFNQLSARMVSATGAISHSIVGGLEWRYDRNLGQGEIYDLERPMYPSFKGSYSVSTRPRDLSSIPSVQKLAFFAEDNMNASFREHKIDAQLGVRGTSLLNLSDTYNMSGKIYLEPRLNMQYTLPDFSLNKRNVQLSIHGGIGQHYKFPTLNQLHPNELFFDLVQLNYYSQYPDLRSLHIKTIVEDPTNFELQPASNLKWELSMHLKVDDHLFYMTYFNERMDNGFVTQNQWLSQSYRLYNTDGLNPVAPPQVGDLPYTNTQIINTYGQTHNGAGVHKEGLEYQMTFARFNSINTRLTVNGAWFNTTYQSNIYQVYHPNRVINNQPFPYVGIYDASIGSDRTLQQCNTNFQFDTQITRLGLIFTSTIECTWFSNSENHTTDGWPIAYIDVYGHKQVFNEQDKNDPILEQLYLGKNDEYFHRLNEPFGTNLNIRVSKQFKKGHNLSFYVNNLISYYPDYYNNYHRRIQRINQPYFGMELNINI</sequence>
<dbReference type="Gene3D" id="2.170.130.10">
    <property type="entry name" value="TonB-dependent receptor, plug domain"/>
    <property type="match status" value="1"/>
</dbReference>
<dbReference type="PANTHER" id="PTHR30069:SF29">
    <property type="entry name" value="HEMOGLOBIN AND HEMOGLOBIN-HAPTOGLOBIN-BINDING PROTEIN 1-RELATED"/>
    <property type="match status" value="1"/>
</dbReference>
<dbReference type="Pfam" id="PF13715">
    <property type="entry name" value="CarbopepD_reg_2"/>
    <property type="match status" value="1"/>
</dbReference>
<evidence type="ECO:0000313" key="4">
    <source>
        <dbReference type="Proteomes" id="UP000721861"/>
    </source>
</evidence>
<organism evidence="3 4">
    <name type="scientific">Carboxylicivirga mesophila</name>
    <dbReference type="NCBI Taxonomy" id="1166478"/>
    <lineage>
        <taxon>Bacteria</taxon>
        <taxon>Pseudomonadati</taxon>
        <taxon>Bacteroidota</taxon>
        <taxon>Bacteroidia</taxon>
        <taxon>Marinilabiliales</taxon>
        <taxon>Marinilabiliaceae</taxon>
        <taxon>Carboxylicivirga</taxon>
    </lineage>
</organism>
<name>A0ABS5K669_9BACT</name>
<feature type="domain" description="TonB-dependent receptor plug" evidence="2">
    <location>
        <begin position="91"/>
        <end position="218"/>
    </location>
</feature>
<dbReference type="Pfam" id="PF07715">
    <property type="entry name" value="Plug"/>
    <property type="match status" value="1"/>
</dbReference>
<keyword evidence="4" id="KW-1185">Reference proteome</keyword>
<keyword evidence="3" id="KW-0675">Receptor</keyword>
<dbReference type="SUPFAM" id="SSF56935">
    <property type="entry name" value="Porins"/>
    <property type="match status" value="1"/>
</dbReference>
<evidence type="ECO:0000256" key="1">
    <source>
        <dbReference type="ARBA" id="ARBA00022729"/>
    </source>
</evidence>